<dbReference type="EMBL" id="JAYGHG010000003">
    <property type="protein sequence ID" value="MEA5580406.1"/>
    <property type="molecule type" value="Genomic_DNA"/>
</dbReference>
<organism evidence="1 2">
    <name type="scientific">Nodularia harveyana UHCC-0300</name>
    <dbReference type="NCBI Taxonomy" id="2974287"/>
    <lineage>
        <taxon>Bacteria</taxon>
        <taxon>Bacillati</taxon>
        <taxon>Cyanobacteriota</taxon>
        <taxon>Cyanophyceae</taxon>
        <taxon>Nostocales</taxon>
        <taxon>Nodulariaceae</taxon>
        <taxon>Nodularia</taxon>
    </lineage>
</organism>
<keyword evidence="2" id="KW-1185">Reference proteome</keyword>
<dbReference type="Pfam" id="PF16277">
    <property type="entry name" value="DUF4926"/>
    <property type="match status" value="1"/>
</dbReference>
<accession>A0ABU5UA45</accession>
<sequence length="82" mass="8891">MKLSLYQYVALNCDLPQYNLKKGDVATLIDYVTHPSGGEDGYILEVFNAAGDSIAVFTVPMSAVEKMPSDAVLAIRPLAELK</sequence>
<name>A0ABU5UA45_9CYAN</name>
<dbReference type="Proteomes" id="UP001302120">
    <property type="component" value="Unassembled WGS sequence"/>
</dbReference>
<evidence type="ECO:0000313" key="1">
    <source>
        <dbReference type="EMBL" id="MEA5580406.1"/>
    </source>
</evidence>
<comment type="caution">
    <text evidence="1">The sequence shown here is derived from an EMBL/GenBank/DDBJ whole genome shotgun (WGS) entry which is preliminary data.</text>
</comment>
<gene>
    <name evidence="1" type="ORF">VB620_03510</name>
</gene>
<reference evidence="1 2" key="1">
    <citation type="submission" date="2023-12" db="EMBL/GenBank/DDBJ databases">
        <title>Baltic Sea Cyanobacteria.</title>
        <authorList>
            <person name="Delbaje E."/>
            <person name="Fewer D.P."/>
            <person name="Shishido T.K."/>
        </authorList>
    </citation>
    <scope>NUCLEOTIDE SEQUENCE [LARGE SCALE GENOMIC DNA]</scope>
    <source>
        <strain evidence="1 2">UHCC-0300</strain>
    </source>
</reference>
<proteinExistence type="predicted"/>
<dbReference type="RefSeq" id="WP_323194748.1">
    <property type="nucleotide sequence ID" value="NZ_JAYGHG010000003.1"/>
</dbReference>
<dbReference type="InterPro" id="IPR032568">
    <property type="entry name" value="DUF4926"/>
</dbReference>
<protein>
    <submittedName>
        <fullName evidence="1">DUF4926 domain-containing protein</fullName>
    </submittedName>
</protein>
<evidence type="ECO:0000313" key="2">
    <source>
        <dbReference type="Proteomes" id="UP001302120"/>
    </source>
</evidence>